<accession>A0A6J5NHM0</accession>
<dbReference type="EMBL" id="LR796624">
    <property type="protein sequence ID" value="CAB4154914.1"/>
    <property type="molecule type" value="Genomic_DNA"/>
</dbReference>
<reference evidence="1" key="1">
    <citation type="submission" date="2020-04" db="EMBL/GenBank/DDBJ databases">
        <authorList>
            <person name="Chiriac C."/>
            <person name="Salcher M."/>
            <person name="Ghai R."/>
            <person name="Kavagutti S V."/>
        </authorList>
    </citation>
    <scope>NUCLEOTIDE SEQUENCE</scope>
</reference>
<proteinExistence type="predicted"/>
<sequence length="48" mass="5267">MVRITSKTTKAELLTIVSTLQSESETIKAERTIALGLATIAAVFWLLF</sequence>
<organism evidence="1">
    <name type="scientific">uncultured Caudovirales phage</name>
    <dbReference type="NCBI Taxonomy" id="2100421"/>
    <lineage>
        <taxon>Viruses</taxon>
        <taxon>Duplodnaviria</taxon>
        <taxon>Heunggongvirae</taxon>
        <taxon>Uroviricota</taxon>
        <taxon>Caudoviricetes</taxon>
        <taxon>Peduoviridae</taxon>
        <taxon>Maltschvirus</taxon>
        <taxon>Maltschvirus maltsch</taxon>
    </lineage>
</organism>
<name>A0A6J5NHM0_9CAUD</name>
<protein>
    <submittedName>
        <fullName evidence="1">Uncharacterized protein</fullName>
    </submittedName>
</protein>
<evidence type="ECO:0000313" key="1">
    <source>
        <dbReference type="EMBL" id="CAB4154914.1"/>
    </source>
</evidence>
<gene>
    <name evidence="1" type="ORF">UFOVP649_42</name>
</gene>